<feature type="transmembrane region" description="Helical" evidence="1">
    <location>
        <begin position="222"/>
        <end position="240"/>
    </location>
</feature>
<keyword evidence="1" id="KW-0472">Membrane</keyword>
<evidence type="ECO:0000313" key="3">
    <source>
        <dbReference type="Proteomes" id="UP001139414"/>
    </source>
</evidence>
<gene>
    <name evidence="2" type="ORF">LGQ90_07070</name>
</gene>
<evidence type="ECO:0008006" key="4">
    <source>
        <dbReference type="Google" id="ProtNLM"/>
    </source>
</evidence>
<evidence type="ECO:0000256" key="1">
    <source>
        <dbReference type="SAM" id="Phobius"/>
    </source>
</evidence>
<dbReference type="EMBL" id="JAJBZG010000002">
    <property type="protein sequence ID" value="MCB7481020.1"/>
    <property type="molecule type" value="Genomic_DNA"/>
</dbReference>
<feature type="transmembrane region" description="Helical" evidence="1">
    <location>
        <begin position="67"/>
        <end position="85"/>
    </location>
</feature>
<feature type="transmembrane region" description="Helical" evidence="1">
    <location>
        <begin position="393"/>
        <end position="413"/>
    </location>
</feature>
<sequence length="414" mass="46902">MRDAIISGLDNPSELEQLYRKNKAEFKENFNSVYTDYQEKPIVKFWYERLNYEATDISWGSTKELKFLFIAAIIAGFLAKLPDILTIEEDFFYPRNIGFLVFPFLTFFFAWRNKLSKNKILIIAGISLVSLLYINLLPNEPDSDTLILACIHLPLLLWVVLGIAFTSSGIKNYKKRLEFLSFNGELLVMSAMLVIAGIILTGITVGLFELIGLSIVEFYSRYIIIFVLPSVPLLACFLVQTNPGMVNKVSPVIAKIFSPIVLVTLVIYLGAIIASGKDPYTDRDFLILFNIVLLGVMALIFFSVTEGWKEDRLGSNKYILLPLALVTIIVNLIALSAIIFRISEWGFTPNRLAVLGGNILILLHLLLVTFQLFRCSLKKLNISEVGRSIVTYLPVYFIWVIVVIFMFPLIFGFK</sequence>
<feature type="transmembrane region" description="Helical" evidence="1">
    <location>
        <begin position="91"/>
        <end position="111"/>
    </location>
</feature>
<keyword evidence="3" id="KW-1185">Reference proteome</keyword>
<accession>A0A9X1LIM1</accession>
<keyword evidence="1" id="KW-0812">Transmembrane</keyword>
<proteinExistence type="predicted"/>
<name>A0A9X1LIM1_9FLAO</name>
<keyword evidence="1" id="KW-1133">Transmembrane helix</keyword>
<reference evidence="2" key="1">
    <citation type="submission" date="2021-10" db="EMBL/GenBank/DDBJ databases">
        <title>Gramella sp. ASW11-100T, isolated from marine sediment.</title>
        <authorList>
            <person name="Xia C."/>
        </authorList>
    </citation>
    <scope>NUCLEOTIDE SEQUENCE</scope>
    <source>
        <strain evidence="2">ASW11-100</strain>
    </source>
</reference>
<feature type="transmembrane region" description="Helical" evidence="1">
    <location>
        <begin position="285"/>
        <end position="306"/>
    </location>
</feature>
<dbReference type="AlphaFoldDB" id="A0A9X1LIM1"/>
<comment type="caution">
    <text evidence="2">The sequence shown here is derived from an EMBL/GenBank/DDBJ whole genome shotgun (WGS) entry which is preliminary data.</text>
</comment>
<feature type="transmembrane region" description="Helical" evidence="1">
    <location>
        <begin position="352"/>
        <end position="373"/>
    </location>
</feature>
<dbReference type="Proteomes" id="UP001139414">
    <property type="component" value="Unassembled WGS sequence"/>
</dbReference>
<organism evidence="2 3">
    <name type="scientific">Christiangramia sediminis</name>
    <dbReference type="NCBI Taxonomy" id="2881336"/>
    <lineage>
        <taxon>Bacteria</taxon>
        <taxon>Pseudomonadati</taxon>
        <taxon>Bacteroidota</taxon>
        <taxon>Flavobacteriia</taxon>
        <taxon>Flavobacteriales</taxon>
        <taxon>Flavobacteriaceae</taxon>
        <taxon>Christiangramia</taxon>
    </lineage>
</organism>
<feature type="transmembrane region" description="Helical" evidence="1">
    <location>
        <begin position="318"/>
        <end position="340"/>
    </location>
</feature>
<feature type="transmembrane region" description="Helical" evidence="1">
    <location>
        <begin position="146"/>
        <end position="165"/>
    </location>
</feature>
<feature type="transmembrane region" description="Helical" evidence="1">
    <location>
        <begin position="186"/>
        <end position="216"/>
    </location>
</feature>
<protein>
    <recommendedName>
        <fullName evidence="4">DUF4153 domain-containing protein</fullName>
    </recommendedName>
</protein>
<feature type="transmembrane region" description="Helical" evidence="1">
    <location>
        <begin position="252"/>
        <end position="273"/>
    </location>
</feature>
<dbReference type="RefSeq" id="WP_229339575.1">
    <property type="nucleotide sequence ID" value="NZ_JAJBZG010000002.1"/>
</dbReference>
<evidence type="ECO:0000313" key="2">
    <source>
        <dbReference type="EMBL" id="MCB7481020.1"/>
    </source>
</evidence>
<feature type="transmembrane region" description="Helical" evidence="1">
    <location>
        <begin position="118"/>
        <end position="134"/>
    </location>
</feature>